<dbReference type="InterPro" id="IPR055272">
    <property type="entry name" value="POPDC1-3_dom"/>
</dbReference>
<comment type="similarity">
    <text evidence="4">Belongs to the popeye family.</text>
</comment>
<evidence type="ECO:0000256" key="6">
    <source>
        <dbReference type="ARBA" id="ARBA00022473"/>
    </source>
</evidence>
<feature type="compositionally biased region" description="Low complexity" evidence="14">
    <location>
        <begin position="66"/>
        <end position="75"/>
    </location>
</feature>
<feature type="compositionally biased region" description="Gly residues" evidence="14">
    <location>
        <begin position="55"/>
        <end position="65"/>
    </location>
</feature>
<evidence type="ECO:0000256" key="11">
    <source>
        <dbReference type="ARBA" id="ARBA00022989"/>
    </source>
</evidence>
<dbReference type="GO" id="GO:0042391">
    <property type="term" value="P:regulation of membrane potential"/>
    <property type="evidence" value="ECO:0007669"/>
    <property type="project" value="TreeGrafter"/>
</dbReference>
<dbReference type="GO" id="GO:0030552">
    <property type="term" value="F:cAMP binding"/>
    <property type="evidence" value="ECO:0007669"/>
    <property type="project" value="TreeGrafter"/>
</dbReference>
<evidence type="ECO:0000313" key="17">
    <source>
        <dbReference type="EMBL" id="KAJ8732678.1"/>
    </source>
</evidence>
<keyword evidence="12 15" id="KW-0472">Membrane</keyword>
<name>A0AAD8DYF5_MYTSE</name>
<keyword evidence="10" id="KW-0965">Cell junction</keyword>
<dbReference type="Proteomes" id="UP001231518">
    <property type="component" value="Chromosome 6"/>
</dbReference>
<evidence type="ECO:0000256" key="12">
    <source>
        <dbReference type="ARBA" id="ARBA00023136"/>
    </source>
</evidence>
<feature type="region of interest" description="Disordered" evidence="14">
    <location>
        <begin position="941"/>
        <end position="965"/>
    </location>
</feature>
<keyword evidence="18" id="KW-1185">Reference proteome</keyword>
<dbReference type="GO" id="GO:0007155">
    <property type="term" value="P:cell adhesion"/>
    <property type="evidence" value="ECO:0007669"/>
    <property type="project" value="UniProtKB-KW"/>
</dbReference>
<sequence>MENFSIVVQKGCALTRSGQQGVVMEVVILRARAQLNRLVSSGERRAGGEERPREGGGGAARGGGRARSMPPAAPAPASAAPWLNATLVYNATRLNATFDTDFELLSSNSTDEHHHWFCAKWTNAQQDLFQAANLCFAIAFLAPKSFKQSILVLRALAAAGAVLMGLWAGAEVCAPDVLAWSLALVLVNSIHTVFLIISRSVTAVLMGLWAGAEVCAPDVLAWSLALVLVNSIHTVFLIISRSVTAVLMGLWAGAEVCAPDVLAWSLALVLVNSIHTVFLIIRFLPPALSLELTDLYLKLFKPLKVNKKHFTELTREARIVRLEPGEAYAVEDVTPADERLSILLKGKMRVSCDETHLHYIQPYQFVDSPEWEANREQSDDVFQVSVIAEEVSTCVCWPRMRLERVLRHRPALKVVLDCLIGKDITHKLYSVSEGLTAGVGAEHEGQPSHLTRSASVDAVHEGTRGRLRSNAWRARTTVTKGRYNILTAGVGAQHEGQPSHLTRSASVDAVHEGTRGRLRSNAWRARTTVTKGRYNILTAGVGAQHEGQPSHLTRSASVDAVHEGTRGRLRSNAWRARTTVTKGRYNILTAGVGAQHEGQPSHLTRSASVDAVHEGTRGRLRSNAWRARTTVTKGRYNILTAGVGAEHGGQPSHLTRSASVDAVHEGTRGRLRSNAWRARTTVTKGRYNILTAGVGAQHEGQPSHLTRSASVDAVHEGTRGRLRSNAWRARTTVTKGRYNILTAGVGAQHEGQPSHLTRSASVDAVHEGTRGRLRSNAWRARTTVTKGRYNILTAGVGAQHEGQPSHLTRSASVDAVHEGRAAACAATRGAPGPLVDAVHEGTRGRLRSNAWRARTTVTKGRYNILTAGVGAQHEGQPSHLTRSASVDAVHEGTRGRLRSNAWRARTTVTKGTSYWQPMVARQFLRQSPFGRVAQPPRLLTQASSASLQPAVAPQKRSPPRRTTSFRRGREVKFAEMAIAAEPAV</sequence>
<evidence type="ECO:0000256" key="2">
    <source>
        <dbReference type="ARBA" id="ARBA00004141"/>
    </source>
</evidence>
<feature type="region of interest" description="Disordered" evidence="14">
    <location>
        <begin position="40"/>
        <end position="75"/>
    </location>
</feature>
<dbReference type="GO" id="GO:0016328">
    <property type="term" value="C:lateral plasma membrane"/>
    <property type="evidence" value="ECO:0007669"/>
    <property type="project" value="UniProtKB-SubCell"/>
</dbReference>
<evidence type="ECO:0000256" key="3">
    <source>
        <dbReference type="ARBA" id="ARBA00004435"/>
    </source>
</evidence>
<organism evidence="17 18">
    <name type="scientific">Mythimna separata</name>
    <name type="common">Oriental armyworm</name>
    <name type="synonym">Pseudaletia separata</name>
    <dbReference type="NCBI Taxonomy" id="271217"/>
    <lineage>
        <taxon>Eukaryota</taxon>
        <taxon>Metazoa</taxon>
        <taxon>Ecdysozoa</taxon>
        <taxon>Arthropoda</taxon>
        <taxon>Hexapoda</taxon>
        <taxon>Insecta</taxon>
        <taxon>Pterygota</taxon>
        <taxon>Neoptera</taxon>
        <taxon>Endopterygota</taxon>
        <taxon>Lepidoptera</taxon>
        <taxon>Glossata</taxon>
        <taxon>Ditrysia</taxon>
        <taxon>Noctuoidea</taxon>
        <taxon>Noctuidae</taxon>
        <taxon>Noctuinae</taxon>
        <taxon>Hadenini</taxon>
        <taxon>Mythimna</taxon>
    </lineage>
</organism>
<evidence type="ECO:0000256" key="1">
    <source>
        <dbReference type="ARBA" id="ARBA00004124"/>
    </source>
</evidence>
<comment type="caution">
    <text evidence="17">The sequence shown here is derived from an EMBL/GenBank/DDBJ whole genome shotgun (WGS) entry which is preliminary data.</text>
</comment>
<dbReference type="PANTHER" id="PTHR12101:SF17">
    <property type="entry name" value="BLOOD VESSEL EPICARDIAL SUBSTANCE"/>
    <property type="match status" value="1"/>
</dbReference>
<dbReference type="GO" id="GO:0042383">
    <property type="term" value="C:sarcolemma"/>
    <property type="evidence" value="ECO:0007669"/>
    <property type="project" value="TreeGrafter"/>
</dbReference>
<keyword evidence="6" id="KW-0217">Developmental protein</keyword>
<dbReference type="SUPFAM" id="SSF51206">
    <property type="entry name" value="cAMP-binding domain-like"/>
    <property type="match status" value="1"/>
</dbReference>
<dbReference type="EMBL" id="JARGEI010000004">
    <property type="protein sequence ID" value="KAJ8732678.1"/>
    <property type="molecule type" value="Genomic_DNA"/>
</dbReference>
<dbReference type="Pfam" id="PF04831">
    <property type="entry name" value="POPDC1-3"/>
    <property type="match status" value="2"/>
</dbReference>
<protein>
    <recommendedName>
        <fullName evidence="16">POPDC1-3 domain-containing protein</fullName>
    </recommendedName>
</protein>
<keyword evidence="8 15" id="KW-0812">Transmembrane</keyword>
<evidence type="ECO:0000313" key="18">
    <source>
        <dbReference type="Proteomes" id="UP001231518"/>
    </source>
</evidence>
<feature type="transmembrane region" description="Helical" evidence="15">
    <location>
        <begin position="177"/>
        <end position="197"/>
    </location>
</feature>
<feature type="transmembrane region" description="Helical" evidence="15">
    <location>
        <begin position="235"/>
        <end position="254"/>
    </location>
</feature>
<dbReference type="GO" id="GO:0007507">
    <property type="term" value="P:heart development"/>
    <property type="evidence" value="ECO:0007669"/>
    <property type="project" value="TreeGrafter"/>
</dbReference>
<gene>
    <name evidence="17" type="ORF">PYW07_015277</name>
</gene>
<dbReference type="GO" id="GO:0005923">
    <property type="term" value="C:bicellular tight junction"/>
    <property type="evidence" value="ECO:0007669"/>
    <property type="project" value="UniProtKB-SubCell"/>
</dbReference>
<reference evidence="17" key="1">
    <citation type="submission" date="2023-03" db="EMBL/GenBank/DDBJ databases">
        <title>Chromosome-level genomes of two armyworms, Mythimna separata and Mythimna loreyi, provide insights into the biosynthesis and reception of sex pheromones.</title>
        <authorList>
            <person name="Zhao H."/>
        </authorList>
    </citation>
    <scope>NUCLEOTIDE SEQUENCE</scope>
    <source>
        <strain evidence="17">BeijingLab</strain>
        <tissue evidence="17">Pupa</tissue>
    </source>
</reference>
<feature type="transmembrane region" description="Helical" evidence="15">
    <location>
        <begin position="261"/>
        <end position="284"/>
    </location>
</feature>
<keyword evidence="5" id="KW-0796">Tight junction</keyword>
<dbReference type="GO" id="GO:0051146">
    <property type="term" value="P:striated muscle cell differentiation"/>
    <property type="evidence" value="ECO:0007669"/>
    <property type="project" value="TreeGrafter"/>
</dbReference>
<keyword evidence="13" id="KW-0325">Glycoprotein</keyword>
<dbReference type="PANTHER" id="PTHR12101">
    <property type="entry name" value="POPEYE DOMAIN CONTAINING PROTEIN"/>
    <property type="match status" value="1"/>
</dbReference>
<feature type="domain" description="POPDC1-3" evidence="16">
    <location>
        <begin position="125"/>
        <end position="198"/>
    </location>
</feature>
<feature type="compositionally biased region" description="Basic and acidic residues" evidence="14">
    <location>
        <begin position="42"/>
        <end position="54"/>
    </location>
</feature>
<evidence type="ECO:0000256" key="10">
    <source>
        <dbReference type="ARBA" id="ARBA00022949"/>
    </source>
</evidence>
<keyword evidence="7" id="KW-1003">Cell membrane</keyword>
<comment type="subcellular location">
    <subcellularLocation>
        <location evidence="3">Cell junction</location>
        <location evidence="3">Tight junction</location>
    </subcellularLocation>
    <subcellularLocation>
        <location evidence="1">Lateral cell membrane</location>
    </subcellularLocation>
    <subcellularLocation>
        <location evidence="2">Membrane</location>
        <topology evidence="2">Multi-pass membrane protein</topology>
    </subcellularLocation>
</comment>
<proteinExistence type="inferred from homology"/>
<keyword evidence="9" id="KW-0130">Cell adhesion</keyword>
<evidence type="ECO:0000256" key="9">
    <source>
        <dbReference type="ARBA" id="ARBA00022889"/>
    </source>
</evidence>
<keyword evidence="11 15" id="KW-1133">Transmembrane helix</keyword>
<evidence type="ECO:0000256" key="8">
    <source>
        <dbReference type="ARBA" id="ARBA00022692"/>
    </source>
</evidence>
<feature type="domain" description="POPDC1-3" evidence="16">
    <location>
        <begin position="245"/>
        <end position="433"/>
    </location>
</feature>
<evidence type="ECO:0000256" key="4">
    <source>
        <dbReference type="ARBA" id="ARBA00007146"/>
    </source>
</evidence>
<evidence type="ECO:0000256" key="7">
    <source>
        <dbReference type="ARBA" id="ARBA00022475"/>
    </source>
</evidence>
<evidence type="ECO:0000256" key="5">
    <source>
        <dbReference type="ARBA" id="ARBA00022427"/>
    </source>
</evidence>
<accession>A0AAD8DYF5</accession>
<evidence type="ECO:0000256" key="13">
    <source>
        <dbReference type="ARBA" id="ARBA00023180"/>
    </source>
</evidence>
<dbReference type="InterPro" id="IPR018490">
    <property type="entry name" value="cNMP-bd_dom_sf"/>
</dbReference>
<evidence type="ECO:0000259" key="16">
    <source>
        <dbReference type="Pfam" id="PF04831"/>
    </source>
</evidence>
<dbReference type="AlphaFoldDB" id="A0AAD8DYF5"/>
<feature type="transmembrane region" description="Helical" evidence="15">
    <location>
        <begin position="204"/>
        <end position="229"/>
    </location>
</feature>
<dbReference type="InterPro" id="IPR006916">
    <property type="entry name" value="POPDC1-3"/>
</dbReference>
<evidence type="ECO:0000256" key="14">
    <source>
        <dbReference type="SAM" id="MobiDB-lite"/>
    </source>
</evidence>
<feature type="transmembrane region" description="Helical" evidence="15">
    <location>
        <begin position="151"/>
        <end position="170"/>
    </location>
</feature>
<evidence type="ECO:0000256" key="15">
    <source>
        <dbReference type="SAM" id="Phobius"/>
    </source>
</evidence>